<evidence type="ECO:0000256" key="5">
    <source>
        <dbReference type="ARBA" id="ARBA00023136"/>
    </source>
</evidence>
<comment type="subcellular location">
    <subcellularLocation>
        <location evidence="6">Cell inner membrane</location>
        <topology evidence="6">Multi-pass membrane protein</topology>
    </subcellularLocation>
    <subcellularLocation>
        <location evidence="1">Membrane</location>
        <topology evidence="1">Multi-pass membrane protein</topology>
    </subcellularLocation>
</comment>
<comment type="function">
    <text evidence="6">Peptidoglycan polymerase that is essential for cell wall elongation.</text>
</comment>
<dbReference type="InterPro" id="IPR001182">
    <property type="entry name" value="FtsW/RodA"/>
</dbReference>
<comment type="similarity">
    <text evidence="6">Belongs to the SEDS family. MrdB/RodA subfamily.</text>
</comment>
<evidence type="ECO:0000256" key="1">
    <source>
        <dbReference type="ARBA" id="ARBA00004141"/>
    </source>
</evidence>
<comment type="catalytic activity">
    <reaction evidence="6">
        <text>[GlcNAc-(1-&gt;4)-Mur2Ac(oyl-L-Ala-gamma-D-Glu-L-Lys-D-Ala-D-Ala)](n)-di-trans,octa-cis-undecaprenyl diphosphate + beta-D-GlcNAc-(1-&gt;4)-Mur2Ac(oyl-L-Ala-gamma-D-Glu-L-Lys-D-Ala-D-Ala)-di-trans,octa-cis-undecaprenyl diphosphate = [GlcNAc-(1-&gt;4)-Mur2Ac(oyl-L-Ala-gamma-D-Glu-L-Lys-D-Ala-D-Ala)](n+1)-di-trans,octa-cis-undecaprenyl diphosphate + di-trans,octa-cis-undecaprenyl diphosphate + H(+)</text>
        <dbReference type="Rhea" id="RHEA:23708"/>
        <dbReference type="Rhea" id="RHEA-COMP:9602"/>
        <dbReference type="Rhea" id="RHEA-COMP:9603"/>
        <dbReference type="ChEBI" id="CHEBI:15378"/>
        <dbReference type="ChEBI" id="CHEBI:58405"/>
        <dbReference type="ChEBI" id="CHEBI:60033"/>
        <dbReference type="ChEBI" id="CHEBI:78435"/>
        <dbReference type="EC" id="2.4.99.28"/>
    </reaction>
</comment>
<dbReference type="Pfam" id="PF01098">
    <property type="entry name" value="FTSW_RODA_SPOVE"/>
    <property type="match status" value="1"/>
</dbReference>
<dbReference type="GO" id="GO:0015648">
    <property type="term" value="F:lipid-linked peptidoglycan transporter activity"/>
    <property type="evidence" value="ECO:0007669"/>
    <property type="project" value="TreeGrafter"/>
</dbReference>
<feature type="transmembrane region" description="Helical" evidence="6">
    <location>
        <begin position="31"/>
        <end position="49"/>
    </location>
</feature>
<evidence type="ECO:0000256" key="2">
    <source>
        <dbReference type="ARBA" id="ARBA00022692"/>
    </source>
</evidence>
<feature type="transmembrane region" description="Helical" evidence="6">
    <location>
        <begin position="61"/>
        <end position="79"/>
    </location>
</feature>
<feature type="transmembrane region" description="Helical" evidence="6">
    <location>
        <begin position="316"/>
        <end position="343"/>
    </location>
</feature>
<dbReference type="EMBL" id="BSPD01000062">
    <property type="protein sequence ID" value="GLS26912.1"/>
    <property type="molecule type" value="Genomic_DNA"/>
</dbReference>
<evidence type="ECO:0000256" key="6">
    <source>
        <dbReference type="HAMAP-Rule" id="MF_02079"/>
    </source>
</evidence>
<dbReference type="AlphaFoldDB" id="A0AA37T8M5"/>
<name>A0AA37T8M5_9GAMM</name>
<comment type="caution">
    <text evidence="7">The sequence shown here is derived from an EMBL/GenBank/DDBJ whole genome shotgun (WGS) entry which is preliminary data.</text>
</comment>
<accession>A0AA37T8M5</accession>
<dbReference type="RefSeq" id="WP_232593552.1">
    <property type="nucleotide sequence ID" value="NZ_BSPD01000062.1"/>
</dbReference>
<proteinExistence type="inferred from homology"/>
<keyword evidence="4 6" id="KW-1133">Transmembrane helix</keyword>
<dbReference type="GO" id="GO:0008955">
    <property type="term" value="F:peptidoglycan glycosyltransferase activity"/>
    <property type="evidence" value="ECO:0007669"/>
    <property type="project" value="UniProtKB-UniRule"/>
</dbReference>
<feature type="transmembrane region" description="Helical" evidence="6">
    <location>
        <begin position="150"/>
        <end position="167"/>
    </location>
</feature>
<keyword evidence="6" id="KW-0997">Cell inner membrane</keyword>
<dbReference type="EC" id="2.4.99.28" evidence="6"/>
<feature type="transmembrane region" description="Helical" evidence="6">
    <location>
        <begin position="349"/>
        <end position="370"/>
    </location>
</feature>
<gene>
    <name evidence="6 7" type="primary">mrdB</name>
    <name evidence="6" type="synonym">rodA</name>
    <name evidence="7" type="ORF">GCM10007877_26310</name>
</gene>
<evidence type="ECO:0000313" key="7">
    <source>
        <dbReference type="EMBL" id="GLS26912.1"/>
    </source>
</evidence>
<dbReference type="InterPro" id="IPR011923">
    <property type="entry name" value="RodA/MrdB"/>
</dbReference>
<evidence type="ECO:0000313" key="8">
    <source>
        <dbReference type="Proteomes" id="UP001156870"/>
    </source>
</evidence>
<keyword evidence="6" id="KW-0961">Cell wall biogenesis/degradation</keyword>
<dbReference type="GO" id="GO:0032153">
    <property type="term" value="C:cell division site"/>
    <property type="evidence" value="ECO:0007669"/>
    <property type="project" value="TreeGrafter"/>
</dbReference>
<protein>
    <recommendedName>
        <fullName evidence="6">Peptidoglycan glycosyltransferase MrdB</fullName>
        <shortName evidence="6">PGT</shortName>
        <ecNumber evidence="6">2.4.99.28</ecNumber>
    </recommendedName>
    <alternativeName>
        <fullName evidence="6">Cell elongation protein RodA</fullName>
    </alternativeName>
    <alternativeName>
        <fullName evidence="6">Cell wall polymerase</fullName>
    </alternativeName>
    <alternativeName>
        <fullName evidence="6">Peptidoglycan polymerase</fullName>
        <shortName evidence="6">PG polymerase</shortName>
    </alternativeName>
</protein>
<keyword evidence="8" id="KW-1185">Reference proteome</keyword>
<dbReference type="GO" id="GO:0071555">
    <property type="term" value="P:cell wall organization"/>
    <property type="evidence" value="ECO:0007669"/>
    <property type="project" value="UniProtKB-KW"/>
</dbReference>
<keyword evidence="2 6" id="KW-0812">Transmembrane</keyword>
<keyword evidence="5 6" id="KW-0472">Membrane</keyword>
<dbReference type="GO" id="GO:0005886">
    <property type="term" value="C:plasma membrane"/>
    <property type="evidence" value="ECO:0007669"/>
    <property type="project" value="UniProtKB-SubCell"/>
</dbReference>
<keyword evidence="6" id="KW-1003">Cell membrane</keyword>
<dbReference type="GO" id="GO:0008360">
    <property type="term" value="P:regulation of cell shape"/>
    <property type="evidence" value="ECO:0007669"/>
    <property type="project" value="UniProtKB-KW"/>
</dbReference>
<evidence type="ECO:0000256" key="4">
    <source>
        <dbReference type="ARBA" id="ARBA00022989"/>
    </source>
</evidence>
<reference evidence="7 8" key="1">
    <citation type="journal article" date="2014" name="Int. J. Syst. Evol. Microbiol.">
        <title>Complete genome sequence of Corynebacterium casei LMG S-19264T (=DSM 44701T), isolated from a smear-ripened cheese.</title>
        <authorList>
            <consortium name="US DOE Joint Genome Institute (JGI-PGF)"/>
            <person name="Walter F."/>
            <person name="Albersmeier A."/>
            <person name="Kalinowski J."/>
            <person name="Ruckert C."/>
        </authorList>
    </citation>
    <scope>NUCLEOTIDE SEQUENCE [LARGE SCALE GENOMIC DNA]</scope>
    <source>
        <strain evidence="7 8">NBRC 110095</strain>
    </source>
</reference>
<organism evidence="7 8">
    <name type="scientific">Marinibactrum halimedae</name>
    <dbReference type="NCBI Taxonomy" id="1444977"/>
    <lineage>
        <taxon>Bacteria</taxon>
        <taxon>Pseudomonadati</taxon>
        <taxon>Pseudomonadota</taxon>
        <taxon>Gammaproteobacteria</taxon>
        <taxon>Cellvibrionales</taxon>
        <taxon>Cellvibrionaceae</taxon>
        <taxon>Marinibactrum</taxon>
    </lineage>
</organism>
<dbReference type="Proteomes" id="UP001156870">
    <property type="component" value="Unassembled WGS sequence"/>
</dbReference>
<dbReference type="NCBIfam" id="TIGR02210">
    <property type="entry name" value="rodA_shape"/>
    <property type="match status" value="1"/>
</dbReference>
<sequence>MTAGDFLRRMPDADFRRPTNLWRRLHIDPTLLMLLMLLTGFGLVVLYSASGTDTHYVKRQMVFFGLGYVGMFIVAQVNLQFLERWAWWFYIGGVVLLVCVLFFGVGAKGAQRWLSLGGFRFQPSEIMKVATPIMIAAYLCRRAIPPRFKHIVVTLVLVFVPTILIMRQPDLGTSLLIAMSGLIVLFLAGLGWRYIFGALGIVLASAWPMWRFGLHEYQRTRILTLLDPEADKLGSGWNIIQSKTAIGSGGVHGKGWLNGTQSQLDFLPESHTDFIIAVLAEEFGLVGVLALIGLYVLILGRGLLIAVSSQQTFSRLLAGSITFTLFVFIFVNIGMVAGLLPVVGVPLPFVSHGGTSLLTLMVGFGLLMAVSTERKRINLNL</sequence>
<dbReference type="PANTHER" id="PTHR30474">
    <property type="entry name" value="CELL CYCLE PROTEIN"/>
    <property type="match status" value="1"/>
</dbReference>
<dbReference type="GO" id="GO:0009252">
    <property type="term" value="P:peptidoglycan biosynthetic process"/>
    <property type="evidence" value="ECO:0007669"/>
    <property type="project" value="UniProtKB-UniRule"/>
</dbReference>
<dbReference type="GO" id="GO:0051301">
    <property type="term" value="P:cell division"/>
    <property type="evidence" value="ECO:0007669"/>
    <property type="project" value="InterPro"/>
</dbReference>
<feature type="transmembrane region" description="Helical" evidence="6">
    <location>
        <begin position="174"/>
        <end position="207"/>
    </location>
</feature>
<feature type="transmembrane region" description="Helical" evidence="6">
    <location>
        <begin position="85"/>
        <end position="105"/>
    </location>
</feature>
<keyword evidence="3 6" id="KW-0133">Cell shape</keyword>
<comment type="pathway">
    <text evidence="6">Cell wall biogenesis; peptidoglycan biosynthesis.</text>
</comment>
<evidence type="ECO:0000256" key="3">
    <source>
        <dbReference type="ARBA" id="ARBA00022960"/>
    </source>
</evidence>
<feature type="transmembrane region" description="Helical" evidence="6">
    <location>
        <begin position="283"/>
        <end position="304"/>
    </location>
</feature>
<dbReference type="HAMAP" id="MF_02079">
    <property type="entry name" value="PGT_RodA"/>
    <property type="match status" value="1"/>
</dbReference>
<keyword evidence="6" id="KW-0328">Glycosyltransferase</keyword>
<dbReference type="PANTHER" id="PTHR30474:SF1">
    <property type="entry name" value="PEPTIDOGLYCAN GLYCOSYLTRANSFERASE MRDB"/>
    <property type="match status" value="1"/>
</dbReference>
<keyword evidence="6" id="KW-0573">Peptidoglycan synthesis</keyword>
<keyword evidence="6" id="KW-0808">Transferase</keyword>